<keyword evidence="1" id="KW-1133">Transmembrane helix</keyword>
<comment type="caution">
    <text evidence="2">The sequence shown here is derived from an EMBL/GenBank/DDBJ whole genome shotgun (WGS) entry which is preliminary data.</text>
</comment>
<keyword evidence="1" id="KW-0812">Transmembrane</keyword>
<protein>
    <submittedName>
        <fullName evidence="2">Uncharacterized protein</fullName>
    </submittedName>
</protein>
<organism evidence="2 3">
    <name type="scientific">Salinibacter ruber</name>
    <dbReference type="NCBI Taxonomy" id="146919"/>
    <lineage>
        <taxon>Bacteria</taxon>
        <taxon>Pseudomonadati</taxon>
        <taxon>Rhodothermota</taxon>
        <taxon>Rhodothermia</taxon>
        <taxon>Rhodothermales</taxon>
        <taxon>Salinibacteraceae</taxon>
        <taxon>Salinibacter</taxon>
    </lineage>
</organism>
<evidence type="ECO:0000313" key="3">
    <source>
        <dbReference type="Proteomes" id="UP001155010"/>
    </source>
</evidence>
<reference evidence="2" key="1">
    <citation type="submission" date="2022-08" db="EMBL/GenBank/DDBJ databases">
        <title>Genomic Encyclopedia of Type Strains, Phase V (KMG-V): Genome sequencing to study the core and pangenomes of soil and plant-associated prokaryotes.</title>
        <authorList>
            <person name="Whitman W."/>
        </authorList>
    </citation>
    <scope>NUCLEOTIDE SEQUENCE</scope>
    <source>
        <strain evidence="2">SP2017</strain>
    </source>
</reference>
<dbReference type="AlphaFoldDB" id="A0A9X2ZU75"/>
<proteinExistence type="predicted"/>
<feature type="transmembrane region" description="Helical" evidence="1">
    <location>
        <begin position="101"/>
        <end position="126"/>
    </location>
</feature>
<dbReference type="RefSeq" id="WP_259082592.1">
    <property type="nucleotide sequence ID" value="NZ_JANTZV010000021.1"/>
</dbReference>
<accession>A0A9X2ZU75</accession>
<name>A0A9X2ZU75_9BACT</name>
<evidence type="ECO:0000313" key="2">
    <source>
        <dbReference type="EMBL" id="MCS3953332.1"/>
    </source>
</evidence>
<feature type="transmembrane region" description="Helical" evidence="1">
    <location>
        <begin position="58"/>
        <end position="81"/>
    </location>
</feature>
<dbReference type="Proteomes" id="UP001155010">
    <property type="component" value="Unassembled WGS sequence"/>
</dbReference>
<sequence>MKGFQVQRGLGAERLDRNPAAGRVAPSLVDHYVYRPNVSAKTDAFTTDSPLAVSLMKIICRILSTLFLIGGVVGGGLLLAGASASAASEGASAGAQLGSSFAILISFTSAVGAIVTGVLSSIFLWWMGNVHDYLQTVAKR</sequence>
<gene>
    <name evidence="2" type="ORF">GGP83_003307</name>
</gene>
<dbReference type="EMBL" id="JANUBB010000022">
    <property type="protein sequence ID" value="MCS3953332.1"/>
    <property type="molecule type" value="Genomic_DNA"/>
</dbReference>
<keyword evidence="1" id="KW-0472">Membrane</keyword>
<evidence type="ECO:0000256" key="1">
    <source>
        <dbReference type="SAM" id="Phobius"/>
    </source>
</evidence>